<feature type="transmembrane region" description="Helical" evidence="6">
    <location>
        <begin position="110"/>
        <end position="133"/>
    </location>
</feature>
<dbReference type="InterPro" id="IPR000276">
    <property type="entry name" value="GPCR_Rhodpsn"/>
</dbReference>
<evidence type="ECO:0000259" key="7">
    <source>
        <dbReference type="PROSITE" id="PS50262"/>
    </source>
</evidence>
<evidence type="ECO:0000256" key="1">
    <source>
        <dbReference type="ARBA" id="ARBA00004370"/>
    </source>
</evidence>
<keyword evidence="5" id="KW-0807">Transducer</keyword>
<dbReference type="SUPFAM" id="SSF81321">
    <property type="entry name" value="Family A G protein-coupled receptor-like"/>
    <property type="match status" value="1"/>
</dbReference>
<dbReference type="InterPro" id="IPR017452">
    <property type="entry name" value="GPCR_Rhodpsn_7TM"/>
</dbReference>
<feature type="transmembrane region" description="Helical" evidence="6">
    <location>
        <begin position="192"/>
        <end position="212"/>
    </location>
</feature>
<evidence type="ECO:0000256" key="4">
    <source>
        <dbReference type="ARBA" id="ARBA00023136"/>
    </source>
</evidence>
<dbReference type="PROSITE" id="PS00237">
    <property type="entry name" value="G_PROTEIN_RECEP_F1_1"/>
    <property type="match status" value="1"/>
</dbReference>
<dbReference type="PANTHER" id="PTHR46641">
    <property type="entry name" value="FMRFAMIDE RECEPTOR-RELATED"/>
    <property type="match status" value="1"/>
</dbReference>
<feature type="transmembrane region" description="Helical" evidence="6">
    <location>
        <begin position="318"/>
        <end position="346"/>
    </location>
</feature>
<dbReference type="GO" id="GO:0016020">
    <property type="term" value="C:membrane"/>
    <property type="evidence" value="ECO:0007669"/>
    <property type="project" value="UniProtKB-SubCell"/>
</dbReference>
<accession>A0A2T7NJT6</accession>
<feature type="transmembrane region" description="Helical" evidence="6">
    <location>
        <begin position="75"/>
        <end position="98"/>
    </location>
</feature>
<protein>
    <recommendedName>
        <fullName evidence="7">G-protein coupled receptors family 1 profile domain-containing protein</fullName>
    </recommendedName>
</protein>
<evidence type="ECO:0000313" key="9">
    <source>
        <dbReference type="Proteomes" id="UP000245119"/>
    </source>
</evidence>
<evidence type="ECO:0000256" key="2">
    <source>
        <dbReference type="ARBA" id="ARBA00022692"/>
    </source>
</evidence>
<keyword evidence="4 6" id="KW-0472">Membrane</keyword>
<comment type="caution">
    <text evidence="8">The sequence shown here is derived from an EMBL/GenBank/DDBJ whole genome shotgun (WGS) entry which is preliminary data.</text>
</comment>
<comment type="subcellular location">
    <subcellularLocation>
        <location evidence="1">Membrane</location>
    </subcellularLocation>
</comment>
<dbReference type="InterPro" id="IPR052954">
    <property type="entry name" value="GPCR-Ligand_Int"/>
</dbReference>
<keyword evidence="5" id="KW-0675">Receptor</keyword>
<keyword evidence="3 6" id="KW-1133">Transmembrane helix</keyword>
<dbReference type="Pfam" id="PF00001">
    <property type="entry name" value="7tm_1"/>
    <property type="match status" value="1"/>
</dbReference>
<proteinExistence type="inferred from homology"/>
<keyword evidence="5" id="KW-0297">G-protein coupled receptor</keyword>
<evidence type="ECO:0000313" key="8">
    <source>
        <dbReference type="EMBL" id="PVD21427.1"/>
    </source>
</evidence>
<evidence type="ECO:0000256" key="6">
    <source>
        <dbReference type="SAM" id="Phobius"/>
    </source>
</evidence>
<feature type="transmembrane region" description="Helical" evidence="6">
    <location>
        <begin position="239"/>
        <end position="264"/>
    </location>
</feature>
<dbReference type="Proteomes" id="UP000245119">
    <property type="component" value="Linkage Group LG12"/>
</dbReference>
<dbReference type="EMBL" id="PZQS01000012">
    <property type="protein sequence ID" value="PVD21427.1"/>
    <property type="molecule type" value="Genomic_DNA"/>
</dbReference>
<reference evidence="8 9" key="1">
    <citation type="submission" date="2018-04" db="EMBL/GenBank/DDBJ databases">
        <title>The genome of golden apple snail Pomacea canaliculata provides insight into stress tolerance and invasive adaptation.</title>
        <authorList>
            <person name="Liu C."/>
            <person name="Liu B."/>
            <person name="Ren Y."/>
            <person name="Zhang Y."/>
            <person name="Wang H."/>
            <person name="Li S."/>
            <person name="Jiang F."/>
            <person name="Yin L."/>
            <person name="Zhang G."/>
            <person name="Qian W."/>
            <person name="Fan W."/>
        </authorList>
    </citation>
    <scope>NUCLEOTIDE SEQUENCE [LARGE SCALE GENOMIC DNA]</scope>
    <source>
        <strain evidence="8">SZHN2017</strain>
        <tissue evidence="8">Muscle</tissue>
    </source>
</reference>
<keyword evidence="9" id="KW-1185">Reference proteome</keyword>
<dbReference type="PRINTS" id="PR00237">
    <property type="entry name" value="GPCRRHODOPSN"/>
</dbReference>
<dbReference type="Gene3D" id="1.20.1070.10">
    <property type="entry name" value="Rhodopsin 7-helix transmembrane proteins"/>
    <property type="match status" value="1"/>
</dbReference>
<gene>
    <name evidence="8" type="ORF">C0Q70_19600</name>
</gene>
<dbReference type="PANTHER" id="PTHR46641:SF25">
    <property type="entry name" value="CNMAMIDE RECEPTOR-RELATED"/>
    <property type="match status" value="1"/>
</dbReference>
<keyword evidence="2 5" id="KW-0812">Transmembrane</keyword>
<dbReference type="AlphaFoldDB" id="A0A2T7NJT6"/>
<organism evidence="8 9">
    <name type="scientific">Pomacea canaliculata</name>
    <name type="common">Golden apple snail</name>
    <dbReference type="NCBI Taxonomy" id="400727"/>
    <lineage>
        <taxon>Eukaryota</taxon>
        <taxon>Metazoa</taxon>
        <taxon>Spiralia</taxon>
        <taxon>Lophotrochozoa</taxon>
        <taxon>Mollusca</taxon>
        <taxon>Gastropoda</taxon>
        <taxon>Caenogastropoda</taxon>
        <taxon>Architaenioglossa</taxon>
        <taxon>Ampullarioidea</taxon>
        <taxon>Ampullariidae</taxon>
        <taxon>Pomacea</taxon>
    </lineage>
</organism>
<evidence type="ECO:0000256" key="3">
    <source>
        <dbReference type="ARBA" id="ARBA00022989"/>
    </source>
</evidence>
<evidence type="ECO:0000256" key="5">
    <source>
        <dbReference type="RuleBase" id="RU000688"/>
    </source>
</evidence>
<dbReference type="CDD" id="cd14978">
    <property type="entry name" value="7tmA_FMRFamide_R-like"/>
    <property type="match status" value="1"/>
</dbReference>
<feature type="domain" description="G-protein coupled receptors family 1 profile" evidence="7">
    <location>
        <begin position="90"/>
        <end position="381"/>
    </location>
</feature>
<sequence>MCLCSRMVHEGASLADLLTMLQGISNDDLQILLDSEGISSESELLSYLQKRSGANRSFETTVIAAMPEDQARKFLLTYVPPVLIVLGTLGNIVSFIVLRRRAMCKVSSYLYLASLAVADSLVLYIGLLRLWLIELIEVDFHNSSDWVCKLMVSFGYIASDLSVWMIIAVTVERYIVVCFPLRACTMCNTNRAKVVICFIALLIFCINIHFFWTVSLVEDSNNVTNCQATPSHIYLVDEIWPWVDACFYSFLPFVTILILNILIISEVVKARTHRQNLQSMNEYHYHQQRPQRPQQRRSTAATVFGCRRFSSPGEGTKLTVMLLTVSFTFLLTTLPMNISLIVTAFWNQQKHSERQMAQFNLAKTITELLMYVNHSINFFLYCATGQKFRKQIAELICCSKESYSSWTSMHTEHTPLSSLHSSKKGKKHLLMAHIPEDFGSSESDMVSIRTKV</sequence>
<dbReference type="PROSITE" id="PS50262">
    <property type="entry name" value="G_PROTEIN_RECEP_F1_2"/>
    <property type="match status" value="1"/>
</dbReference>
<comment type="similarity">
    <text evidence="5">Belongs to the G-protein coupled receptor 1 family.</text>
</comment>
<dbReference type="GO" id="GO:0004930">
    <property type="term" value="F:G protein-coupled receptor activity"/>
    <property type="evidence" value="ECO:0007669"/>
    <property type="project" value="UniProtKB-KW"/>
</dbReference>
<dbReference type="OrthoDB" id="9990906at2759"/>
<name>A0A2T7NJT6_POMCA</name>